<evidence type="ECO:0000313" key="1">
    <source>
        <dbReference type="EMBL" id="AWK07246.1"/>
    </source>
</evidence>
<dbReference type="KEGG" id="fcr:HYN56_24660"/>
<dbReference type="OrthoDB" id="1122630at2"/>
<evidence type="ECO:0008006" key="3">
    <source>
        <dbReference type="Google" id="ProtNLM"/>
    </source>
</evidence>
<gene>
    <name evidence="1" type="ORF">HYN56_24660</name>
</gene>
<evidence type="ECO:0000313" key="2">
    <source>
        <dbReference type="Proteomes" id="UP000245250"/>
    </source>
</evidence>
<sequence>MKTLIYADTNSYGVFHLGFNTSSLSMFAEIYDHVIYYATPSSVNIVKHNLGGKFPKNVTYRRIWVNEPKNKFEKMLHHLLQLFFSISIVLLGSKKKVIYFNYAPLIAIPVVNKLSKLLHRKILITCHCELDFLADNNFRNLNRFSIKTLKLFKSSDYKWSNSLYFSCLGEHVKKNAKNVLSNLAWNKLISFEHTWIFDRQVENKDLNKEKIQVGFVGSISEEKWLDSIFYLRNNLPLSKFDITAIGRVFCNPELLNKNNIRFIKEAEKEFISSEMIKFELSKLDFVVFLYPEESFKMTASGAIFDAINAEKYVLALHNDCFDSLMHRTKFGTLFHNVKEIVEFLNNLENLNIEEIDYKVVKENLSPSSEVLKLKSELERIFFIQ</sequence>
<accession>A0A2S1YT46</accession>
<keyword evidence="2" id="KW-1185">Reference proteome</keyword>
<dbReference type="AlphaFoldDB" id="A0A2S1YT46"/>
<dbReference type="Proteomes" id="UP000245250">
    <property type="component" value="Chromosome"/>
</dbReference>
<dbReference type="EMBL" id="CP029255">
    <property type="protein sequence ID" value="AWK07246.1"/>
    <property type="molecule type" value="Genomic_DNA"/>
</dbReference>
<reference evidence="1 2" key="1">
    <citation type="submission" date="2018-05" db="EMBL/GenBank/DDBJ databases">
        <title>Genome sequencing of Flavobacterium sp. HYN0056.</title>
        <authorList>
            <person name="Yi H."/>
            <person name="Baek C."/>
        </authorList>
    </citation>
    <scope>NUCLEOTIDE SEQUENCE [LARGE SCALE GENOMIC DNA]</scope>
    <source>
        <strain evidence="1 2">HYN0056</strain>
    </source>
</reference>
<protein>
    <recommendedName>
        <fullName evidence="3">Glycosyl transferase family 1 domain-containing protein</fullName>
    </recommendedName>
</protein>
<dbReference type="SUPFAM" id="SSF53756">
    <property type="entry name" value="UDP-Glycosyltransferase/glycogen phosphorylase"/>
    <property type="match status" value="1"/>
</dbReference>
<organism evidence="1 2">
    <name type="scientific">Flavobacterium crocinum</name>
    <dbReference type="NCBI Taxonomy" id="2183896"/>
    <lineage>
        <taxon>Bacteria</taxon>
        <taxon>Pseudomonadati</taxon>
        <taxon>Bacteroidota</taxon>
        <taxon>Flavobacteriia</taxon>
        <taxon>Flavobacteriales</taxon>
        <taxon>Flavobacteriaceae</taxon>
        <taxon>Flavobacterium</taxon>
    </lineage>
</organism>
<name>A0A2S1YT46_9FLAO</name>
<proteinExistence type="predicted"/>
<dbReference type="RefSeq" id="WP_109194624.1">
    <property type="nucleotide sequence ID" value="NZ_CP029255.1"/>
</dbReference>